<dbReference type="Pfam" id="PF22302">
    <property type="entry name" value="DUF6968"/>
    <property type="match status" value="1"/>
</dbReference>
<comment type="caution">
    <text evidence="2">The sequence shown here is derived from an EMBL/GenBank/DDBJ whole genome shotgun (WGS) entry which is preliminary data.</text>
</comment>
<dbReference type="EMBL" id="SSMQ01000011">
    <property type="protein sequence ID" value="TKD09166.1"/>
    <property type="molecule type" value="Genomic_DNA"/>
</dbReference>
<dbReference type="Proteomes" id="UP000309215">
    <property type="component" value="Unassembled WGS sequence"/>
</dbReference>
<feature type="domain" description="DUF6968" evidence="1">
    <location>
        <begin position="6"/>
        <end position="99"/>
    </location>
</feature>
<accession>A0A4V5PPV0</accession>
<proteinExistence type="predicted"/>
<gene>
    <name evidence="2" type="ORF">E8A74_12840</name>
</gene>
<reference evidence="2 3" key="1">
    <citation type="submission" date="2019-04" db="EMBL/GenBank/DDBJ databases">
        <authorList>
            <person name="Li Y."/>
            <person name="Wang J."/>
        </authorList>
    </citation>
    <scope>NUCLEOTIDE SEQUENCE [LARGE SCALE GENOMIC DNA]</scope>
    <source>
        <strain evidence="2 3">DSM 14668</strain>
    </source>
</reference>
<name>A0A4V5PPV0_9BACT</name>
<sequence>MQEVIAERQLDFYSPRGRRPKKVIVRIGKAELDETGETWRAPIEILGPKVGQVFRSRASGVDSMQAVIGAIWLVPVLLRTLTNDTGGRLEFEGSADLGFYMEPHEAFKPPASAKE</sequence>
<evidence type="ECO:0000259" key="1">
    <source>
        <dbReference type="Pfam" id="PF22302"/>
    </source>
</evidence>
<organism evidence="2 3">
    <name type="scientific">Polyangium fumosum</name>
    <dbReference type="NCBI Taxonomy" id="889272"/>
    <lineage>
        <taxon>Bacteria</taxon>
        <taxon>Pseudomonadati</taxon>
        <taxon>Myxococcota</taxon>
        <taxon>Polyangia</taxon>
        <taxon>Polyangiales</taxon>
        <taxon>Polyangiaceae</taxon>
        <taxon>Polyangium</taxon>
    </lineage>
</organism>
<protein>
    <recommendedName>
        <fullName evidence="1">DUF6968 domain-containing protein</fullName>
    </recommendedName>
</protein>
<evidence type="ECO:0000313" key="3">
    <source>
        <dbReference type="Proteomes" id="UP000309215"/>
    </source>
</evidence>
<dbReference type="InterPro" id="IPR054241">
    <property type="entry name" value="DUF6968"/>
</dbReference>
<evidence type="ECO:0000313" key="2">
    <source>
        <dbReference type="EMBL" id="TKD09166.1"/>
    </source>
</evidence>
<keyword evidence="3" id="KW-1185">Reference proteome</keyword>
<dbReference type="AlphaFoldDB" id="A0A4V5PPV0"/>
<dbReference type="RefSeq" id="WP_136929275.1">
    <property type="nucleotide sequence ID" value="NZ_SSMQ01000011.1"/>
</dbReference>